<protein>
    <submittedName>
        <fullName evidence="2">Uncharacterized protein</fullName>
    </submittedName>
</protein>
<proteinExistence type="predicted"/>
<dbReference type="STRING" id="351348.Maqu_1308"/>
<feature type="compositionally biased region" description="Basic and acidic residues" evidence="1">
    <location>
        <begin position="101"/>
        <end position="110"/>
    </location>
</feature>
<organism evidence="2 3">
    <name type="scientific">Marinobacter nauticus (strain ATCC 700491 / DSM 11845 / VT8)</name>
    <name type="common">Marinobacter aquaeolei</name>
    <dbReference type="NCBI Taxonomy" id="351348"/>
    <lineage>
        <taxon>Bacteria</taxon>
        <taxon>Pseudomonadati</taxon>
        <taxon>Pseudomonadota</taxon>
        <taxon>Gammaproteobacteria</taxon>
        <taxon>Pseudomonadales</taxon>
        <taxon>Marinobacteraceae</taxon>
        <taxon>Marinobacter</taxon>
    </lineage>
</organism>
<dbReference type="eggNOG" id="ENOG5033HVQ">
    <property type="taxonomic scope" value="Bacteria"/>
</dbReference>
<dbReference type="KEGG" id="maq:Maqu_1308"/>
<dbReference type="AlphaFoldDB" id="A1U078"/>
<gene>
    <name evidence="2" type="ordered locus">Maqu_1308</name>
</gene>
<dbReference type="OrthoDB" id="5893955at2"/>
<dbReference type="Proteomes" id="UP000000998">
    <property type="component" value="Chromosome"/>
</dbReference>
<feature type="region of interest" description="Disordered" evidence="1">
    <location>
        <begin position="81"/>
        <end position="110"/>
    </location>
</feature>
<evidence type="ECO:0000313" key="2">
    <source>
        <dbReference type="EMBL" id="ABM18397.1"/>
    </source>
</evidence>
<dbReference type="RefSeq" id="WP_011784802.1">
    <property type="nucleotide sequence ID" value="NC_008740.1"/>
</dbReference>
<evidence type="ECO:0000313" key="3">
    <source>
        <dbReference type="Proteomes" id="UP000000998"/>
    </source>
</evidence>
<name>A1U078_MARN8</name>
<reference evidence="3" key="1">
    <citation type="journal article" date="2011" name="Appl. Environ. Microbiol.">
        <title>Genomic potential of Marinobacter aquaeolei, a biogeochemical 'opportunitroph'.</title>
        <authorList>
            <person name="Singer E."/>
            <person name="Webb E.A."/>
            <person name="Nelson W.C."/>
            <person name="Heidelberg J.F."/>
            <person name="Ivanova N."/>
            <person name="Pati A."/>
            <person name="Edwards K.J."/>
        </authorList>
    </citation>
    <scope>NUCLEOTIDE SEQUENCE [LARGE SCALE GENOMIC DNA]</scope>
    <source>
        <strain evidence="3">ATCC 700491 / DSM 11845 / VT8</strain>
    </source>
</reference>
<sequence>MNRVEKELARKRAELCEELGEEQVQKMELAESLARSIHQEVFPEEYDHMMDSVSDANDRRRGINPMSVDYTAEVNARRSELGVTPLGENGMPTDSSSWEVAKAEAMRRLK</sequence>
<dbReference type="HOGENOM" id="CLU_2167947_0_0_6"/>
<dbReference type="EMBL" id="CP000514">
    <property type="protein sequence ID" value="ABM18397.1"/>
    <property type="molecule type" value="Genomic_DNA"/>
</dbReference>
<accession>A1U078</accession>
<evidence type="ECO:0000256" key="1">
    <source>
        <dbReference type="SAM" id="MobiDB-lite"/>
    </source>
</evidence>